<feature type="transmembrane region" description="Helical" evidence="1">
    <location>
        <begin position="54"/>
        <end position="75"/>
    </location>
</feature>
<dbReference type="RefSeq" id="WP_009625637.1">
    <property type="nucleotide sequence ID" value="NZ_VBTY01000016.1"/>
</dbReference>
<keyword evidence="3" id="KW-1185">Reference proteome</keyword>
<dbReference type="EMBL" id="VBTY01000016">
    <property type="protein sequence ID" value="MDG3493592.1"/>
    <property type="molecule type" value="Genomic_DNA"/>
</dbReference>
<evidence type="ECO:0000313" key="3">
    <source>
        <dbReference type="Proteomes" id="UP001152872"/>
    </source>
</evidence>
<name>A0A9X4M4P5_9CYAN</name>
<keyword evidence="1" id="KW-1133">Transmembrane helix</keyword>
<evidence type="ECO:0000313" key="2">
    <source>
        <dbReference type="EMBL" id="MDG3493592.1"/>
    </source>
</evidence>
<organism evidence="2 3">
    <name type="scientific">Pseudanabaena catenata USMAC16</name>
    <dbReference type="NCBI Taxonomy" id="1855837"/>
    <lineage>
        <taxon>Bacteria</taxon>
        <taxon>Bacillati</taxon>
        <taxon>Cyanobacteriota</taxon>
        <taxon>Cyanophyceae</taxon>
        <taxon>Pseudanabaenales</taxon>
        <taxon>Pseudanabaenaceae</taxon>
        <taxon>Pseudanabaena</taxon>
    </lineage>
</organism>
<evidence type="ECO:0000256" key="1">
    <source>
        <dbReference type="SAM" id="Phobius"/>
    </source>
</evidence>
<comment type="caution">
    <text evidence="2">The sequence shown here is derived from an EMBL/GenBank/DDBJ whole genome shotgun (WGS) entry which is preliminary data.</text>
</comment>
<dbReference type="AlphaFoldDB" id="A0A9X4M4P5"/>
<keyword evidence="1" id="KW-0812">Transmembrane</keyword>
<keyword evidence="1" id="KW-0472">Membrane</keyword>
<protein>
    <submittedName>
        <fullName evidence="2">Uncharacterized protein</fullName>
    </submittedName>
</protein>
<gene>
    <name evidence="2" type="ORF">FEV09_03385</name>
</gene>
<feature type="transmembrane region" description="Helical" evidence="1">
    <location>
        <begin position="9"/>
        <end position="34"/>
    </location>
</feature>
<reference evidence="2" key="1">
    <citation type="submission" date="2019-05" db="EMBL/GenBank/DDBJ databases">
        <title>Whole genome sequencing of Pseudanabaena catenata USMAC16.</title>
        <authorList>
            <person name="Khan Z."/>
            <person name="Omar W.M."/>
            <person name="Convey P."/>
            <person name="Merican F."/>
            <person name="Najimudin N."/>
        </authorList>
    </citation>
    <scope>NUCLEOTIDE SEQUENCE</scope>
    <source>
        <strain evidence="2">USMAC16</strain>
    </source>
</reference>
<dbReference type="Proteomes" id="UP001152872">
    <property type="component" value="Unassembled WGS sequence"/>
</dbReference>
<sequence>MFPANRYGYFFRFTCKVMAFAFFFAVGLLFAYMFSVSLGGVDIAGFIGAIVQQSILPISAFLLAWLFVAVSVEALR</sequence>
<proteinExistence type="predicted"/>
<accession>A0A9X4M4P5</accession>